<keyword evidence="3" id="KW-1185">Reference proteome</keyword>
<dbReference type="OrthoDB" id="10543459at2759"/>
<evidence type="ECO:0000256" key="1">
    <source>
        <dbReference type="SAM" id="MobiDB-lite"/>
    </source>
</evidence>
<name>W6XXK4_COCC2</name>
<dbReference type="Proteomes" id="UP000053841">
    <property type="component" value="Unassembled WGS sequence"/>
</dbReference>
<evidence type="ECO:0000313" key="3">
    <source>
        <dbReference type="Proteomes" id="UP000053841"/>
    </source>
</evidence>
<accession>W6XXK4</accession>
<protein>
    <submittedName>
        <fullName evidence="2">Uncharacterized protein</fullName>
    </submittedName>
</protein>
<organism evidence="2 3">
    <name type="scientific">Cochliobolus carbonum (strain 26-R-13)</name>
    <name type="common">Maize leaf spot fungus</name>
    <name type="synonym">Bipolaris zeicola</name>
    <dbReference type="NCBI Taxonomy" id="930089"/>
    <lineage>
        <taxon>Eukaryota</taxon>
        <taxon>Fungi</taxon>
        <taxon>Dikarya</taxon>
        <taxon>Ascomycota</taxon>
        <taxon>Pezizomycotina</taxon>
        <taxon>Dothideomycetes</taxon>
        <taxon>Pleosporomycetidae</taxon>
        <taxon>Pleosporales</taxon>
        <taxon>Pleosporineae</taxon>
        <taxon>Pleosporaceae</taxon>
        <taxon>Bipolaris</taxon>
    </lineage>
</organism>
<feature type="region of interest" description="Disordered" evidence="1">
    <location>
        <begin position="214"/>
        <end position="244"/>
    </location>
</feature>
<sequence>MKRSNTGKYCPMGVVDCRMVSVVTVLPCGRDERGWDGATAVATGERGPPEIAISGIEGAHSARDDLSSGLPSSLRLGEWIRSGALGRPVAAGPRSRLHMCPALSGALMQATAPDSPHHAWGDEGGGDARRVVPLLAEIWFTRRPPAMLAGGSSGFGPLALLYAARPSPSLPPRVVVVVKAGVGLGVGVSRGSRCGRGIGGGGDDDGWRAVSPNVDGQSTAAPAPVPVQMPGRNAGDNPRAAPLAPHGRRAANQLHAVHSQGMGSDAAARQRSLTLAKHPCTTDSPPLSCYS</sequence>
<dbReference type="GeneID" id="19146158"/>
<dbReference type="HOGENOM" id="CLU_1098395_0_0_1"/>
<dbReference type="RefSeq" id="XP_007713516.1">
    <property type="nucleotide sequence ID" value="XM_007715326.1"/>
</dbReference>
<dbReference type="AlphaFoldDB" id="W6XXK4"/>
<dbReference type="KEGG" id="bze:COCCADRAFT_27251"/>
<reference evidence="2 3" key="1">
    <citation type="journal article" date="2013" name="PLoS Genet.">
        <title>Comparative genome structure, secondary metabolite, and effector coding capacity across Cochliobolus pathogens.</title>
        <authorList>
            <person name="Condon B.J."/>
            <person name="Leng Y."/>
            <person name="Wu D."/>
            <person name="Bushley K.E."/>
            <person name="Ohm R.A."/>
            <person name="Otillar R."/>
            <person name="Martin J."/>
            <person name="Schackwitz W."/>
            <person name="Grimwood J."/>
            <person name="MohdZainudin N."/>
            <person name="Xue C."/>
            <person name="Wang R."/>
            <person name="Manning V.A."/>
            <person name="Dhillon B."/>
            <person name="Tu Z.J."/>
            <person name="Steffenson B.J."/>
            <person name="Salamov A."/>
            <person name="Sun H."/>
            <person name="Lowry S."/>
            <person name="LaButti K."/>
            <person name="Han J."/>
            <person name="Copeland A."/>
            <person name="Lindquist E."/>
            <person name="Barry K."/>
            <person name="Schmutz J."/>
            <person name="Baker S.E."/>
            <person name="Ciuffetti L.M."/>
            <person name="Grigoriev I.V."/>
            <person name="Zhong S."/>
            <person name="Turgeon B.G."/>
        </authorList>
    </citation>
    <scope>NUCLEOTIDE SEQUENCE [LARGE SCALE GENOMIC DNA]</scope>
    <source>
        <strain evidence="2 3">26-R-13</strain>
    </source>
</reference>
<dbReference type="EMBL" id="KI964640">
    <property type="protein sequence ID" value="EUC32167.1"/>
    <property type="molecule type" value="Genomic_DNA"/>
</dbReference>
<gene>
    <name evidence="2" type="ORF">COCCADRAFT_27251</name>
</gene>
<evidence type="ECO:0000313" key="2">
    <source>
        <dbReference type="EMBL" id="EUC32167.1"/>
    </source>
</evidence>
<proteinExistence type="predicted"/>